<dbReference type="CDD" id="cd17535">
    <property type="entry name" value="REC_NarL-like"/>
    <property type="match status" value="1"/>
</dbReference>
<dbReference type="AlphaFoldDB" id="A0A9D1N157"/>
<dbReference type="PANTHER" id="PTHR43214">
    <property type="entry name" value="TWO-COMPONENT RESPONSE REGULATOR"/>
    <property type="match status" value="1"/>
</dbReference>
<dbReference type="InterPro" id="IPR058245">
    <property type="entry name" value="NreC/VraR/RcsB-like_REC"/>
</dbReference>
<keyword evidence="4" id="KW-0238">DNA-binding</keyword>
<dbReference type="InterPro" id="IPR001789">
    <property type="entry name" value="Sig_transdc_resp-reg_receiver"/>
</dbReference>
<dbReference type="EMBL" id="DVOD01000068">
    <property type="protein sequence ID" value="HIU93298.1"/>
    <property type="molecule type" value="Genomic_DNA"/>
</dbReference>
<dbReference type="SUPFAM" id="SSF52172">
    <property type="entry name" value="CheY-like"/>
    <property type="match status" value="1"/>
</dbReference>
<keyword evidence="2 7" id="KW-0597">Phosphoprotein</keyword>
<name>A0A9D1N157_9CLOT</name>
<reference evidence="10" key="2">
    <citation type="journal article" date="2021" name="PeerJ">
        <title>Extensive microbial diversity within the chicken gut microbiome revealed by metagenomics and culture.</title>
        <authorList>
            <person name="Gilroy R."/>
            <person name="Ravi A."/>
            <person name="Getino M."/>
            <person name="Pursley I."/>
            <person name="Horton D.L."/>
            <person name="Alikhan N.F."/>
            <person name="Baker D."/>
            <person name="Gharbi K."/>
            <person name="Hall N."/>
            <person name="Watson M."/>
            <person name="Adriaenssens E.M."/>
            <person name="Foster-Nyarko E."/>
            <person name="Jarju S."/>
            <person name="Secka A."/>
            <person name="Antonio M."/>
            <person name="Oren A."/>
            <person name="Chaudhuri R.R."/>
            <person name="La Ragione R."/>
            <person name="Hildebrand F."/>
            <person name="Pallen M.J."/>
        </authorList>
    </citation>
    <scope>NUCLEOTIDE SEQUENCE</scope>
    <source>
        <strain evidence="10">CHK154-7741</strain>
    </source>
</reference>
<evidence type="ECO:0000256" key="7">
    <source>
        <dbReference type="PROSITE-ProRule" id="PRU00169"/>
    </source>
</evidence>
<dbReference type="SMART" id="SM00448">
    <property type="entry name" value="REC"/>
    <property type="match status" value="1"/>
</dbReference>
<dbReference type="PROSITE" id="PS00622">
    <property type="entry name" value="HTH_LUXR_1"/>
    <property type="match status" value="1"/>
</dbReference>
<dbReference type="InterPro" id="IPR016032">
    <property type="entry name" value="Sig_transdc_resp-reg_C-effctor"/>
</dbReference>
<evidence type="ECO:0000256" key="4">
    <source>
        <dbReference type="ARBA" id="ARBA00023125"/>
    </source>
</evidence>
<dbReference type="SMART" id="SM00421">
    <property type="entry name" value="HTH_LUXR"/>
    <property type="match status" value="1"/>
</dbReference>
<dbReference type="PROSITE" id="PS50110">
    <property type="entry name" value="RESPONSE_REGULATORY"/>
    <property type="match status" value="1"/>
</dbReference>
<keyword evidence="5" id="KW-0804">Transcription</keyword>
<dbReference type="InterPro" id="IPR011006">
    <property type="entry name" value="CheY-like_superfamily"/>
</dbReference>
<dbReference type="InterPro" id="IPR039420">
    <property type="entry name" value="WalR-like"/>
</dbReference>
<organism evidence="10 11">
    <name type="scientific">Candidatus Limenecus avicola</name>
    <dbReference type="NCBI Taxonomy" id="2840847"/>
    <lineage>
        <taxon>Bacteria</taxon>
        <taxon>Bacillati</taxon>
        <taxon>Bacillota</taxon>
        <taxon>Clostridia</taxon>
        <taxon>Eubacteriales</taxon>
        <taxon>Clostridiaceae</taxon>
        <taxon>Clostridiaceae incertae sedis</taxon>
        <taxon>Candidatus Limenecus</taxon>
    </lineage>
</organism>
<dbReference type="Pfam" id="PF00072">
    <property type="entry name" value="Response_reg"/>
    <property type="match status" value="1"/>
</dbReference>
<evidence type="ECO:0000256" key="6">
    <source>
        <dbReference type="ARBA" id="ARBA00024867"/>
    </source>
</evidence>
<dbReference type="GO" id="GO:0000160">
    <property type="term" value="P:phosphorelay signal transduction system"/>
    <property type="evidence" value="ECO:0007669"/>
    <property type="project" value="InterPro"/>
</dbReference>
<evidence type="ECO:0000256" key="3">
    <source>
        <dbReference type="ARBA" id="ARBA00023015"/>
    </source>
</evidence>
<proteinExistence type="predicted"/>
<keyword evidence="3" id="KW-0805">Transcription regulation</keyword>
<comment type="caution">
    <text evidence="10">The sequence shown here is derived from an EMBL/GenBank/DDBJ whole genome shotgun (WGS) entry which is preliminary data.</text>
</comment>
<dbReference type="GO" id="GO:0003677">
    <property type="term" value="F:DNA binding"/>
    <property type="evidence" value="ECO:0007669"/>
    <property type="project" value="UniProtKB-KW"/>
</dbReference>
<dbReference type="Pfam" id="PF00196">
    <property type="entry name" value="GerE"/>
    <property type="match status" value="1"/>
</dbReference>
<dbReference type="SUPFAM" id="SSF46894">
    <property type="entry name" value="C-terminal effector domain of the bipartite response regulators"/>
    <property type="match status" value="1"/>
</dbReference>
<dbReference type="CDD" id="cd06170">
    <property type="entry name" value="LuxR_C_like"/>
    <property type="match status" value="1"/>
</dbReference>
<evidence type="ECO:0000259" key="8">
    <source>
        <dbReference type="PROSITE" id="PS50043"/>
    </source>
</evidence>
<feature type="domain" description="Response regulatory" evidence="9">
    <location>
        <begin position="2"/>
        <end position="119"/>
    </location>
</feature>
<accession>A0A9D1N157</accession>
<dbReference type="InterPro" id="IPR000792">
    <property type="entry name" value="Tscrpt_reg_LuxR_C"/>
</dbReference>
<dbReference type="Gene3D" id="3.40.50.2300">
    <property type="match status" value="1"/>
</dbReference>
<evidence type="ECO:0000313" key="11">
    <source>
        <dbReference type="Proteomes" id="UP000886748"/>
    </source>
</evidence>
<comment type="function">
    <text evidence="6">May play the central regulatory role in sporulation. It may be an element of the effector pathway responsible for the activation of sporulation genes in response to nutritional stress. Spo0A may act in concert with spo0H (a sigma factor) to control the expression of some genes that are critical to the sporulation process.</text>
</comment>
<evidence type="ECO:0000313" key="10">
    <source>
        <dbReference type="EMBL" id="HIU93298.1"/>
    </source>
</evidence>
<dbReference type="PRINTS" id="PR00038">
    <property type="entry name" value="HTHLUXR"/>
</dbReference>
<dbReference type="GO" id="GO:0006355">
    <property type="term" value="P:regulation of DNA-templated transcription"/>
    <property type="evidence" value="ECO:0007669"/>
    <property type="project" value="InterPro"/>
</dbReference>
<feature type="modified residue" description="4-aspartylphosphate" evidence="7">
    <location>
        <position position="54"/>
    </location>
</feature>
<gene>
    <name evidence="10" type="ORF">IAD26_09230</name>
</gene>
<reference evidence="10" key="1">
    <citation type="submission" date="2020-10" db="EMBL/GenBank/DDBJ databases">
        <authorList>
            <person name="Gilroy R."/>
        </authorList>
    </citation>
    <scope>NUCLEOTIDE SEQUENCE</scope>
    <source>
        <strain evidence="10">CHK154-7741</strain>
    </source>
</reference>
<evidence type="ECO:0000259" key="9">
    <source>
        <dbReference type="PROSITE" id="PS50110"/>
    </source>
</evidence>
<dbReference type="Proteomes" id="UP000886748">
    <property type="component" value="Unassembled WGS sequence"/>
</dbReference>
<protein>
    <recommendedName>
        <fullName evidence="1">Stage 0 sporulation protein A homolog</fullName>
    </recommendedName>
</protein>
<dbReference type="PANTHER" id="PTHR43214:SF43">
    <property type="entry name" value="TWO-COMPONENT RESPONSE REGULATOR"/>
    <property type="match status" value="1"/>
</dbReference>
<dbReference type="InterPro" id="IPR036388">
    <property type="entry name" value="WH-like_DNA-bd_sf"/>
</dbReference>
<dbReference type="Gene3D" id="1.10.10.10">
    <property type="entry name" value="Winged helix-like DNA-binding domain superfamily/Winged helix DNA-binding domain"/>
    <property type="match status" value="1"/>
</dbReference>
<sequence length="218" mass="24015">MNILLVEDYQHTRKTIAYGLRTRLGEIELAESDNGLAALNYIKAGNKADIVLMDISMPVMNGIDAAKAIKEILPDVKIIMLTSFSDKKLVLSAFNAGANAYCMKNIKIDELVSVISSVLHGAIWIDPSIAQYILEVLNSSRVEESSEPKDNINAGFDLTARETEILKLVARGKSNKDIADELVLSIHTVKNHLKNILQKLCVEDRTQAAILAIKENLV</sequence>
<feature type="domain" description="HTH luxR-type" evidence="8">
    <location>
        <begin position="151"/>
        <end position="216"/>
    </location>
</feature>
<dbReference type="PROSITE" id="PS50043">
    <property type="entry name" value="HTH_LUXR_2"/>
    <property type="match status" value="1"/>
</dbReference>
<evidence type="ECO:0000256" key="1">
    <source>
        <dbReference type="ARBA" id="ARBA00018672"/>
    </source>
</evidence>
<evidence type="ECO:0000256" key="5">
    <source>
        <dbReference type="ARBA" id="ARBA00023163"/>
    </source>
</evidence>
<evidence type="ECO:0000256" key="2">
    <source>
        <dbReference type="ARBA" id="ARBA00022553"/>
    </source>
</evidence>